<evidence type="ECO:0000313" key="3">
    <source>
        <dbReference type="Proteomes" id="UP001054837"/>
    </source>
</evidence>
<comment type="caution">
    <text evidence="2">The sequence shown here is derived from an EMBL/GenBank/DDBJ whole genome shotgun (WGS) entry which is preliminary data.</text>
</comment>
<feature type="signal peptide" evidence="1">
    <location>
        <begin position="1"/>
        <end position="15"/>
    </location>
</feature>
<name>A0AAV4P9R6_9ARAC</name>
<evidence type="ECO:0000313" key="2">
    <source>
        <dbReference type="EMBL" id="GIX93203.1"/>
    </source>
</evidence>
<dbReference type="AlphaFoldDB" id="A0AAV4P9R6"/>
<sequence length="77" mass="8377">MFLAVLSIPAAFIAAQETSPWGRAEKFTDKPLSSKIFGPKKLCLRIVLFRAPRSLSTSCGGLAAMRGSLFWLCSQAE</sequence>
<dbReference type="EMBL" id="BPLQ01002473">
    <property type="protein sequence ID" value="GIX93203.1"/>
    <property type="molecule type" value="Genomic_DNA"/>
</dbReference>
<evidence type="ECO:0000256" key="1">
    <source>
        <dbReference type="SAM" id="SignalP"/>
    </source>
</evidence>
<feature type="chain" id="PRO_5043551265" description="Secreted protein" evidence="1">
    <location>
        <begin position="16"/>
        <end position="77"/>
    </location>
</feature>
<dbReference type="Proteomes" id="UP001054837">
    <property type="component" value="Unassembled WGS sequence"/>
</dbReference>
<protein>
    <recommendedName>
        <fullName evidence="4">Secreted protein</fullName>
    </recommendedName>
</protein>
<accession>A0AAV4P9R6</accession>
<keyword evidence="3" id="KW-1185">Reference proteome</keyword>
<evidence type="ECO:0008006" key="4">
    <source>
        <dbReference type="Google" id="ProtNLM"/>
    </source>
</evidence>
<organism evidence="2 3">
    <name type="scientific">Caerostris darwini</name>
    <dbReference type="NCBI Taxonomy" id="1538125"/>
    <lineage>
        <taxon>Eukaryota</taxon>
        <taxon>Metazoa</taxon>
        <taxon>Ecdysozoa</taxon>
        <taxon>Arthropoda</taxon>
        <taxon>Chelicerata</taxon>
        <taxon>Arachnida</taxon>
        <taxon>Araneae</taxon>
        <taxon>Araneomorphae</taxon>
        <taxon>Entelegynae</taxon>
        <taxon>Araneoidea</taxon>
        <taxon>Araneidae</taxon>
        <taxon>Caerostris</taxon>
    </lineage>
</organism>
<proteinExistence type="predicted"/>
<gene>
    <name evidence="2" type="ORF">CDAR_204281</name>
</gene>
<keyword evidence="1" id="KW-0732">Signal</keyword>
<reference evidence="2 3" key="1">
    <citation type="submission" date="2021-06" db="EMBL/GenBank/DDBJ databases">
        <title>Caerostris darwini draft genome.</title>
        <authorList>
            <person name="Kono N."/>
            <person name="Arakawa K."/>
        </authorList>
    </citation>
    <scope>NUCLEOTIDE SEQUENCE [LARGE SCALE GENOMIC DNA]</scope>
</reference>